<proteinExistence type="predicted"/>
<reference evidence="2" key="1">
    <citation type="submission" date="2022-11" db="UniProtKB">
        <authorList>
            <consortium name="WormBaseParasite"/>
        </authorList>
    </citation>
    <scope>IDENTIFICATION</scope>
</reference>
<dbReference type="WBParaSite" id="JU765_v2.g17668.t1">
    <property type="protein sequence ID" value="JU765_v2.g17668.t1"/>
    <property type="gene ID" value="JU765_v2.g17668"/>
</dbReference>
<evidence type="ECO:0000313" key="1">
    <source>
        <dbReference type="Proteomes" id="UP000887576"/>
    </source>
</evidence>
<evidence type="ECO:0000313" key="2">
    <source>
        <dbReference type="WBParaSite" id="JU765_v2.g17668.t1"/>
    </source>
</evidence>
<sequence>MVACYEGDYDRRQHLLALNELQMNTDEGTFKGLTGIVNIDANGSRDASFWFTGMMPDLTARVFMTMPFTKGELTTYVNFTDPATTIWALRQGKAPLAVPLCGFDGNSCPVNFWESYAAYAFSALALGIIVIALVIAYGL</sequence>
<protein>
    <submittedName>
        <fullName evidence="2">Uncharacterized protein</fullName>
    </submittedName>
</protein>
<accession>A0AC34QMD5</accession>
<name>A0AC34QMD5_9BILA</name>
<dbReference type="Proteomes" id="UP000887576">
    <property type="component" value="Unplaced"/>
</dbReference>
<organism evidence="1 2">
    <name type="scientific">Panagrolaimus sp. JU765</name>
    <dbReference type="NCBI Taxonomy" id="591449"/>
    <lineage>
        <taxon>Eukaryota</taxon>
        <taxon>Metazoa</taxon>
        <taxon>Ecdysozoa</taxon>
        <taxon>Nematoda</taxon>
        <taxon>Chromadorea</taxon>
        <taxon>Rhabditida</taxon>
        <taxon>Tylenchina</taxon>
        <taxon>Panagrolaimomorpha</taxon>
        <taxon>Panagrolaimoidea</taxon>
        <taxon>Panagrolaimidae</taxon>
        <taxon>Panagrolaimus</taxon>
    </lineage>
</organism>